<evidence type="ECO:0000256" key="1">
    <source>
        <dbReference type="SAM" id="SignalP"/>
    </source>
</evidence>
<reference evidence="2" key="1">
    <citation type="submission" date="2020-06" db="EMBL/GenBank/DDBJ databases">
        <title>WGS assembly of Ceratodon purpureus strain R40.</title>
        <authorList>
            <person name="Carey S.B."/>
            <person name="Jenkins J."/>
            <person name="Shu S."/>
            <person name="Lovell J.T."/>
            <person name="Sreedasyam A."/>
            <person name="Maumus F."/>
            <person name="Tiley G.P."/>
            <person name="Fernandez-Pozo N."/>
            <person name="Barry K."/>
            <person name="Chen C."/>
            <person name="Wang M."/>
            <person name="Lipzen A."/>
            <person name="Daum C."/>
            <person name="Saski C.A."/>
            <person name="Payton A.C."/>
            <person name="Mcbreen J.C."/>
            <person name="Conrad R.E."/>
            <person name="Kollar L.M."/>
            <person name="Olsson S."/>
            <person name="Huttunen S."/>
            <person name="Landis J.B."/>
            <person name="Wickett N.J."/>
            <person name="Johnson M.G."/>
            <person name="Rensing S.A."/>
            <person name="Grimwood J."/>
            <person name="Schmutz J."/>
            <person name="Mcdaniel S.F."/>
        </authorList>
    </citation>
    <scope>NUCLEOTIDE SEQUENCE</scope>
    <source>
        <strain evidence="2">R40</strain>
    </source>
</reference>
<evidence type="ECO:0000313" key="3">
    <source>
        <dbReference type="Proteomes" id="UP000822688"/>
    </source>
</evidence>
<evidence type="ECO:0000313" key="2">
    <source>
        <dbReference type="EMBL" id="KAG0565500.1"/>
    </source>
</evidence>
<feature type="chain" id="PRO_5035934154" evidence="1">
    <location>
        <begin position="21"/>
        <end position="61"/>
    </location>
</feature>
<protein>
    <submittedName>
        <fullName evidence="2">Uncharacterized protein</fullName>
    </submittedName>
</protein>
<organism evidence="2 3">
    <name type="scientific">Ceratodon purpureus</name>
    <name type="common">Fire moss</name>
    <name type="synonym">Dicranum purpureum</name>
    <dbReference type="NCBI Taxonomy" id="3225"/>
    <lineage>
        <taxon>Eukaryota</taxon>
        <taxon>Viridiplantae</taxon>
        <taxon>Streptophyta</taxon>
        <taxon>Embryophyta</taxon>
        <taxon>Bryophyta</taxon>
        <taxon>Bryophytina</taxon>
        <taxon>Bryopsida</taxon>
        <taxon>Dicranidae</taxon>
        <taxon>Pseudoditrichales</taxon>
        <taxon>Ditrichaceae</taxon>
        <taxon>Ceratodon</taxon>
    </lineage>
</organism>
<sequence>MVTFFAVFSGLCIRSSIILSECHYTVSLLYDVCHNITNDVCHNITNDDIIKLIHRMITMLL</sequence>
<feature type="signal peptide" evidence="1">
    <location>
        <begin position="1"/>
        <end position="20"/>
    </location>
</feature>
<dbReference type="AlphaFoldDB" id="A0A8T0H2D8"/>
<gene>
    <name evidence="2" type="ORF">KC19_8G195200</name>
</gene>
<dbReference type="Proteomes" id="UP000822688">
    <property type="component" value="Chromosome 8"/>
</dbReference>
<comment type="caution">
    <text evidence="2">The sequence shown here is derived from an EMBL/GenBank/DDBJ whole genome shotgun (WGS) entry which is preliminary data.</text>
</comment>
<keyword evidence="1" id="KW-0732">Signal</keyword>
<dbReference type="EMBL" id="CM026429">
    <property type="protein sequence ID" value="KAG0565500.1"/>
    <property type="molecule type" value="Genomic_DNA"/>
</dbReference>
<proteinExistence type="predicted"/>
<name>A0A8T0H2D8_CERPU</name>
<accession>A0A8T0H2D8</accession>
<keyword evidence="3" id="KW-1185">Reference proteome</keyword>